<name>L7CK24_RHOBT</name>
<gene>
    <name evidence="1" type="ORF">RBSWK_01762</name>
</gene>
<dbReference type="AlphaFoldDB" id="L7CK24"/>
<reference evidence="1 2" key="1">
    <citation type="journal article" date="2013" name="Mar. Genomics">
        <title>Expression of sulfatases in Rhodopirellula baltica and the diversity of sulfatases in the genus Rhodopirellula.</title>
        <authorList>
            <person name="Wegner C.E."/>
            <person name="Richter-Heitmann T."/>
            <person name="Klindworth A."/>
            <person name="Klockow C."/>
            <person name="Richter M."/>
            <person name="Achstetter T."/>
            <person name="Glockner F.O."/>
            <person name="Harder J."/>
        </authorList>
    </citation>
    <scope>NUCLEOTIDE SEQUENCE [LARGE SCALE GENOMIC DNA]</scope>
    <source>
        <strain evidence="1 2">SWK14</strain>
    </source>
</reference>
<proteinExistence type="predicted"/>
<dbReference type="EMBL" id="AMWG01000037">
    <property type="protein sequence ID" value="ELP34200.1"/>
    <property type="molecule type" value="Genomic_DNA"/>
</dbReference>
<sequence length="50" mass="5552">MDDAGSALIHGHGEIVWVEKGRVLHVQKISDFKTAAQLVECTCRLTQQCE</sequence>
<organism evidence="1 2">
    <name type="scientific">Rhodopirellula baltica SWK14</name>
    <dbReference type="NCBI Taxonomy" id="993516"/>
    <lineage>
        <taxon>Bacteria</taxon>
        <taxon>Pseudomonadati</taxon>
        <taxon>Planctomycetota</taxon>
        <taxon>Planctomycetia</taxon>
        <taxon>Pirellulales</taxon>
        <taxon>Pirellulaceae</taxon>
        <taxon>Rhodopirellula</taxon>
    </lineage>
</organism>
<dbReference type="Proteomes" id="UP000010959">
    <property type="component" value="Unassembled WGS sequence"/>
</dbReference>
<protein>
    <submittedName>
        <fullName evidence="1">Uncharacterized protein</fullName>
    </submittedName>
</protein>
<evidence type="ECO:0000313" key="2">
    <source>
        <dbReference type="Proteomes" id="UP000010959"/>
    </source>
</evidence>
<accession>L7CK24</accession>
<comment type="caution">
    <text evidence="1">The sequence shown here is derived from an EMBL/GenBank/DDBJ whole genome shotgun (WGS) entry which is preliminary data.</text>
</comment>
<evidence type="ECO:0000313" key="1">
    <source>
        <dbReference type="EMBL" id="ELP34200.1"/>
    </source>
</evidence>